<feature type="compositionally biased region" description="Low complexity" evidence="2">
    <location>
        <begin position="472"/>
        <end position="488"/>
    </location>
</feature>
<accession>A0ABD0ZI70</accession>
<proteinExistence type="predicted"/>
<dbReference type="EMBL" id="JBANAX010000775">
    <property type="protein sequence ID" value="KAL1193716.1"/>
    <property type="molecule type" value="Genomic_DNA"/>
</dbReference>
<keyword evidence="1" id="KW-0863">Zinc-finger</keyword>
<feature type="domain" description="CCHC-type" evidence="3">
    <location>
        <begin position="200"/>
        <end position="215"/>
    </location>
</feature>
<dbReference type="PROSITE" id="PS50158">
    <property type="entry name" value="ZF_CCHC"/>
    <property type="match status" value="6"/>
</dbReference>
<feature type="domain" description="CCHC-type" evidence="3">
    <location>
        <begin position="339"/>
        <end position="352"/>
    </location>
</feature>
<feature type="compositionally biased region" description="Acidic residues" evidence="2">
    <location>
        <begin position="30"/>
        <end position="41"/>
    </location>
</feature>
<evidence type="ECO:0000256" key="1">
    <source>
        <dbReference type="PROSITE-ProRule" id="PRU00047"/>
    </source>
</evidence>
<dbReference type="PANTHER" id="PTHR46978">
    <property type="entry name" value="ZINC KNUCKLE (CCHC-TYPE) FAMILY PROTEIN"/>
    <property type="match status" value="1"/>
</dbReference>
<feature type="compositionally biased region" description="Polar residues" evidence="2">
    <location>
        <begin position="528"/>
        <end position="537"/>
    </location>
</feature>
<feature type="compositionally biased region" description="Basic residues" evidence="2">
    <location>
        <begin position="538"/>
        <end position="566"/>
    </location>
</feature>
<evidence type="ECO:0000313" key="5">
    <source>
        <dbReference type="Proteomes" id="UP001558713"/>
    </source>
</evidence>
<protein>
    <submittedName>
        <fullName evidence="4">Cold shock protein 1</fullName>
    </submittedName>
</protein>
<keyword evidence="1" id="KW-0862">Zinc</keyword>
<evidence type="ECO:0000313" key="4">
    <source>
        <dbReference type="EMBL" id="KAL1193716.1"/>
    </source>
</evidence>
<feature type="domain" description="CCHC-type" evidence="3">
    <location>
        <begin position="307"/>
        <end position="322"/>
    </location>
</feature>
<feature type="region of interest" description="Disordered" evidence="2">
    <location>
        <begin position="1"/>
        <end position="41"/>
    </location>
</feature>
<dbReference type="Pfam" id="PF00098">
    <property type="entry name" value="zf-CCHC"/>
    <property type="match status" value="5"/>
</dbReference>
<feature type="domain" description="CCHC-type" evidence="3">
    <location>
        <begin position="158"/>
        <end position="172"/>
    </location>
</feature>
<dbReference type="SMART" id="SM00343">
    <property type="entry name" value="ZnF_C2HC"/>
    <property type="match status" value="8"/>
</dbReference>
<evidence type="ECO:0000256" key="2">
    <source>
        <dbReference type="SAM" id="MobiDB-lite"/>
    </source>
</evidence>
<dbReference type="SUPFAM" id="SSF57756">
    <property type="entry name" value="Retrovirus zinc finger-like domains"/>
    <property type="match status" value="4"/>
</dbReference>
<dbReference type="AlphaFoldDB" id="A0ABD0ZI70"/>
<sequence length="590" mass="66669">MPRHKDEKFVFDDGEDEDREDPVAIKDGFNENEEDDDEEANEDLSLKILEKALSRRDVGNKLDSKESTLSDLCGSGVVDTVIVNGGKSKKMKRNNLEAANEIPIVWKEQNEEKNTVEDVVKGEEDEPKPGEASNNMVLKKLLRGARYFDPPDAGWATCYSCGEQGHMTVNCPTPTKRRKPCFICGSLEHGAKQCSKGHDCYICKKGGHRAKDCPDKYKSGSKAAVCLRCGDFGHEMILCKYEFSQDDLKDIQCYVCKSFGHICCVEPGNSPPWAVSCYRCGQLGHTGLACGRHYDDSNENDSISPSCFKCGEEGHLKRDCPNYSSLSFPGNNRELPSVCFRCGEEGHFSRECLNSSSISTSQGKDSLSVCYRCNGVGHFARECLNSSQGSKRDHDTSTPSQKSHKKKKKHSEHNSTPHASDGKTKKKKKKKHEEEESQTTPRKPKKRGDWMIEDLEEDSFKREKKNKKRRSSTTPSSHSHRFPTTPSSHSHRLPTTPSGDNHRSPSFNSSGHFPGSQSTIPYGRNHRNSSFESNGHHSPSHHHQHHHQQHHQHQHQHQHHHHQHHRYAPEPSRYGPTHHYGNFAGNYDRW</sequence>
<name>A0ABD0ZI70_CARAN</name>
<feature type="compositionally biased region" description="Basic residues" evidence="2">
    <location>
        <begin position="402"/>
        <end position="411"/>
    </location>
</feature>
<dbReference type="Proteomes" id="UP001558713">
    <property type="component" value="Unassembled WGS sequence"/>
</dbReference>
<comment type="caution">
    <text evidence="4">The sequence shown here is derived from an EMBL/GenBank/DDBJ whole genome shotgun (WGS) entry which is preliminary data.</text>
</comment>
<keyword evidence="5" id="KW-1185">Reference proteome</keyword>
<feature type="compositionally biased region" description="Polar residues" evidence="2">
    <location>
        <begin position="493"/>
        <end position="520"/>
    </location>
</feature>
<dbReference type="InterPro" id="IPR036875">
    <property type="entry name" value="Znf_CCHC_sf"/>
</dbReference>
<feature type="compositionally biased region" description="Basic residues" evidence="2">
    <location>
        <begin position="462"/>
        <end position="471"/>
    </location>
</feature>
<dbReference type="Gene3D" id="4.10.60.10">
    <property type="entry name" value="Zinc finger, CCHC-type"/>
    <property type="match status" value="6"/>
</dbReference>
<organism evidence="4 5">
    <name type="scientific">Cardamine amara subsp. amara</name>
    <dbReference type="NCBI Taxonomy" id="228776"/>
    <lineage>
        <taxon>Eukaryota</taxon>
        <taxon>Viridiplantae</taxon>
        <taxon>Streptophyta</taxon>
        <taxon>Embryophyta</taxon>
        <taxon>Tracheophyta</taxon>
        <taxon>Spermatophyta</taxon>
        <taxon>Magnoliopsida</taxon>
        <taxon>eudicotyledons</taxon>
        <taxon>Gunneridae</taxon>
        <taxon>Pentapetalae</taxon>
        <taxon>rosids</taxon>
        <taxon>malvids</taxon>
        <taxon>Brassicales</taxon>
        <taxon>Brassicaceae</taxon>
        <taxon>Cardamineae</taxon>
        <taxon>Cardamine</taxon>
    </lineage>
</organism>
<feature type="compositionally biased region" description="Basic and acidic residues" evidence="2">
    <location>
        <begin position="412"/>
        <end position="423"/>
    </location>
</feature>
<evidence type="ECO:0000259" key="3">
    <source>
        <dbReference type="PROSITE" id="PS50158"/>
    </source>
</evidence>
<dbReference type="PANTHER" id="PTHR46978:SF1">
    <property type="entry name" value="ZINC KNUCKLE (CCHC-TYPE) FAMILY PROTEIN"/>
    <property type="match status" value="1"/>
</dbReference>
<dbReference type="GO" id="GO:0008270">
    <property type="term" value="F:zinc ion binding"/>
    <property type="evidence" value="ECO:0007669"/>
    <property type="project" value="UniProtKB-KW"/>
</dbReference>
<feature type="compositionally biased region" description="Basic and acidic residues" evidence="2">
    <location>
        <begin position="1"/>
        <end position="11"/>
    </location>
</feature>
<gene>
    <name evidence="4" type="ORF">V5N11_031627</name>
</gene>
<dbReference type="InterPro" id="IPR001878">
    <property type="entry name" value="Znf_CCHC"/>
</dbReference>
<reference evidence="4 5" key="1">
    <citation type="submission" date="2024-04" db="EMBL/GenBank/DDBJ databases">
        <title>Genome assembly C_amara_ONT_v2.</title>
        <authorList>
            <person name="Yant L."/>
            <person name="Moore C."/>
            <person name="Slenker M."/>
        </authorList>
    </citation>
    <scope>NUCLEOTIDE SEQUENCE [LARGE SCALE GENOMIC DNA]</scope>
    <source>
        <tissue evidence="4">Leaf</tissue>
    </source>
</reference>
<feature type="region of interest" description="Disordered" evidence="2">
    <location>
        <begin position="385"/>
        <end position="590"/>
    </location>
</feature>
<feature type="domain" description="CCHC-type" evidence="3">
    <location>
        <begin position="277"/>
        <end position="290"/>
    </location>
</feature>
<keyword evidence="1" id="KW-0479">Metal-binding</keyword>
<feature type="domain" description="CCHC-type" evidence="3">
    <location>
        <begin position="370"/>
        <end position="383"/>
    </location>
</feature>